<keyword evidence="3" id="KW-1185">Reference proteome</keyword>
<sequence length="183" mass="20758">MLAENLDRLLLETIGYLIDRWYERDVGIVASCLVDGDNKVFATSTRDGQNWKHAERNAYEAFRKVYGEPSSDAVFVVTLSPCLKTLKYRGEPSCSQLMKELGVKRTHFGVLDDMHVNCPEDYAENGLIATLTEDLRLADMCKKLMSMFAIYDSRINSDLLGIKLELGDQFFDEVLSLRLSESV</sequence>
<dbReference type="InterPro" id="IPR002125">
    <property type="entry name" value="CMP_dCMP_dom"/>
</dbReference>
<evidence type="ECO:0000259" key="1">
    <source>
        <dbReference type="PROSITE" id="PS51747"/>
    </source>
</evidence>
<protein>
    <recommendedName>
        <fullName evidence="1">CMP/dCMP-type deaminase domain-containing protein</fullName>
    </recommendedName>
</protein>
<proteinExistence type="predicted"/>
<dbReference type="SUPFAM" id="SSF53927">
    <property type="entry name" value="Cytidine deaminase-like"/>
    <property type="match status" value="1"/>
</dbReference>
<organism evidence="2 3">
    <name type="scientific">Vibrio neptunius</name>
    <dbReference type="NCBI Taxonomy" id="170651"/>
    <lineage>
        <taxon>Bacteria</taxon>
        <taxon>Pseudomonadati</taxon>
        <taxon>Pseudomonadota</taxon>
        <taxon>Gammaproteobacteria</taxon>
        <taxon>Vibrionales</taxon>
        <taxon>Vibrionaceae</taxon>
        <taxon>Vibrio</taxon>
    </lineage>
</organism>
<comment type="caution">
    <text evidence="2">The sequence shown here is derived from an EMBL/GenBank/DDBJ whole genome shotgun (WGS) entry which is preliminary data.</text>
</comment>
<dbReference type="Gene3D" id="3.40.140.10">
    <property type="entry name" value="Cytidine Deaminase, domain 2"/>
    <property type="match status" value="1"/>
</dbReference>
<evidence type="ECO:0000313" key="2">
    <source>
        <dbReference type="EMBL" id="MBN3576565.1"/>
    </source>
</evidence>
<gene>
    <name evidence="2" type="ORF">JYA62_02635</name>
</gene>
<dbReference type="PROSITE" id="PS51747">
    <property type="entry name" value="CYT_DCMP_DEAMINASES_2"/>
    <property type="match status" value="1"/>
</dbReference>
<dbReference type="Proteomes" id="UP000779070">
    <property type="component" value="Unassembled WGS sequence"/>
</dbReference>
<name>A0ABS2ZWF0_9VIBR</name>
<reference evidence="2 3" key="1">
    <citation type="submission" date="2021-02" db="EMBL/GenBank/DDBJ databases">
        <title>Draft Genome Sequences of 5 Vibrio neptunius Strains Isolated From of Bivalve Hatcheries.</title>
        <authorList>
            <person name="Galvis F."/>
            <person name="Barja J.L."/>
            <person name="Lemos M.L."/>
            <person name="Balado M."/>
        </authorList>
    </citation>
    <scope>NUCLEOTIDE SEQUENCE [LARGE SCALE GENOMIC DNA]</scope>
    <source>
        <strain evidence="2 3">PP-145.98</strain>
    </source>
</reference>
<dbReference type="InterPro" id="IPR016193">
    <property type="entry name" value="Cytidine_deaminase-like"/>
</dbReference>
<evidence type="ECO:0000313" key="3">
    <source>
        <dbReference type="Proteomes" id="UP000779070"/>
    </source>
</evidence>
<dbReference type="EMBL" id="JAFHLB010000002">
    <property type="protein sequence ID" value="MBN3576565.1"/>
    <property type="molecule type" value="Genomic_DNA"/>
</dbReference>
<accession>A0ABS2ZWF0</accession>
<feature type="domain" description="CMP/dCMP-type deaminase" evidence="1">
    <location>
        <begin position="5"/>
        <end position="129"/>
    </location>
</feature>
<dbReference type="RefSeq" id="WP_206368791.1">
    <property type="nucleotide sequence ID" value="NZ_CAWPTM010000101.1"/>
</dbReference>
<dbReference type="Pfam" id="PF00383">
    <property type="entry name" value="dCMP_cyt_deam_1"/>
    <property type="match status" value="1"/>
</dbReference>